<feature type="compositionally biased region" description="Basic and acidic residues" evidence="1">
    <location>
        <begin position="172"/>
        <end position="183"/>
    </location>
</feature>
<gene>
    <name evidence="3" type="ORF">GCM10011521_00570</name>
</gene>
<accession>A0ABQ1H957</accession>
<feature type="region of interest" description="Disordered" evidence="1">
    <location>
        <begin position="135"/>
        <end position="191"/>
    </location>
</feature>
<sequence length="191" mass="20058">MKNKLLITLFLFGLVAAAGAQAVTIGFSPRTGDVWVDTRLGDINTYGRGNPNGFIDDVVGGFGAPRPLVRELYYDRGWAPGDIYFACALASQLGRPCLEVVDYYDRNRGQGWGVVAQRLGIKPGSSAFHALKGRVGKGHERLHGRGGPKASGGPKGGRDAGPPQARDQGGGKPDKGNKGKGNEGKGNGKGR</sequence>
<organism evidence="3 4">
    <name type="scientific">Arenimonas soli</name>
    <dbReference type="NCBI Taxonomy" id="2269504"/>
    <lineage>
        <taxon>Bacteria</taxon>
        <taxon>Pseudomonadati</taxon>
        <taxon>Pseudomonadota</taxon>
        <taxon>Gammaproteobacteria</taxon>
        <taxon>Lysobacterales</taxon>
        <taxon>Lysobacteraceae</taxon>
        <taxon>Arenimonas</taxon>
    </lineage>
</organism>
<dbReference type="EMBL" id="BMKC01000001">
    <property type="protein sequence ID" value="GGA66359.1"/>
    <property type="molecule type" value="Genomic_DNA"/>
</dbReference>
<dbReference type="Proteomes" id="UP000623419">
    <property type="component" value="Unassembled WGS sequence"/>
</dbReference>
<comment type="caution">
    <text evidence="3">The sequence shown here is derived from an EMBL/GenBank/DDBJ whole genome shotgun (WGS) entry which is preliminary data.</text>
</comment>
<evidence type="ECO:0000256" key="1">
    <source>
        <dbReference type="SAM" id="MobiDB-lite"/>
    </source>
</evidence>
<name>A0ABQ1H957_9GAMM</name>
<feature type="chain" id="PRO_5045511745" evidence="2">
    <location>
        <begin position="23"/>
        <end position="191"/>
    </location>
</feature>
<proteinExistence type="predicted"/>
<reference evidence="4" key="1">
    <citation type="journal article" date="2019" name="Int. J. Syst. Evol. Microbiol.">
        <title>The Global Catalogue of Microorganisms (GCM) 10K type strain sequencing project: providing services to taxonomists for standard genome sequencing and annotation.</title>
        <authorList>
            <consortium name="The Broad Institute Genomics Platform"/>
            <consortium name="The Broad Institute Genome Sequencing Center for Infectious Disease"/>
            <person name="Wu L."/>
            <person name="Ma J."/>
        </authorList>
    </citation>
    <scope>NUCLEOTIDE SEQUENCE [LARGE SCALE GENOMIC DNA]</scope>
    <source>
        <strain evidence="4">CGMCC 1.15905</strain>
    </source>
</reference>
<evidence type="ECO:0000313" key="4">
    <source>
        <dbReference type="Proteomes" id="UP000623419"/>
    </source>
</evidence>
<keyword evidence="4" id="KW-1185">Reference proteome</keyword>
<evidence type="ECO:0000256" key="2">
    <source>
        <dbReference type="SAM" id="SignalP"/>
    </source>
</evidence>
<protein>
    <submittedName>
        <fullName evidence="3">Uncharacterized protein</fullName>
    </submittedName>
</protein>
<feature type="signal peptide" evidence="2">
    <location>
        <begin position="1"/>
        <end position="22"/>
    </location>
</feature>
<evidence type="ECO:0000313" key="3">
    <source>
        <dbReference type="EMBL" id="GGA66359.1"/>
    </source>
</evidence>
<dbReference type="RefSeq" id="WP_188659791.1">
    <property type="nucleotide sequence ID" value="NZ_BMKC01000001.1"/>
</dbReference>
<keyword evidence="2" id="KW-0732">Signal</keyword>